<dbReference type="Proteomes" id="UP000481421">
    <property type="component" value="Unassembled WGS sequence"/>
</dbReference>
<dbReference type="InterPro" id="IPR029033">
    <property type="entry name" value="His_PPase_superfam"/>
</dbReference>
<name>A0A6B3RQ28_9RHOB</name>
<dbReference type="AlphaFoldDB" id="A0A6B3RQ28"/>
<accession>A0A6B3RQ28</accession>
<dbReference type="EMBL" id="JAAIKE010000001">
    <property type="protein sequence ID" value="NEX45162.1"/>
    <property type="molecule type" value="Genomic_DNA"/>
</dbReference>
<comment type="caution">
    <text evidence="1">The sequence shown here is derived from an EMBL/GenBank/DDBJ whole genome shotgun (WGS) entry which is preliminary data.</text>
</comment>
<dbReference type="Pfam" id="PF00300">
    <property type="entry name" value="His_Phos_1"/>
    <property type="match status" value="1"/>
</dbReference>
<dbReference type="RefSeq" id="WP_164609174.1">
    <property type="nucleotide sequence ID" value="NZ_JAAIKE010000001.1"/>
</dbReference>
<sequence length="199" mass="21435">MTGTVRYLTHPQVQIDPSLDVRHWSLNTLGAARVAALCAQPGQLRATTRVISSTETKALETALPLARALGVTPELRHGMHENDRSATGYLPPPEFEQVADAFFAQPDTSIRGWETARAAQARILAEVNDCPCAADQGDVLFVGHGAVGTLLYCALAGLPIDRRHDQGPGGGGCWFAFDRTRRQPAGGWRPLEALLSADR</sequence>
<dbReference type="SUPFAM" id="SSF53254">
    <property type="entry name" value="Phosphoglycerate mutase-like"/>
    <property type="match status" value="1"/>
</dbReference>
<proteinExistence type="predicted"/>
<dbReference type="Gene3D" id="3.40.50.1240">
    <property type="entry name" value="Phosphoglycerate mutase-like"/>
    <property type="match status" value="1"/>
</dbReference>
<protein>
    <submittedName>
        <fullName evidence="1">Histidine phosphatase family protein</fullName>
    </submittedName>
</protein>
<gene>
    <name evidence="1" type="ORF">G3572_03020</name>
</gene>
<reference evidence="1 2" key="1">
    <citation type="submission" date="2020-02" db="EMBL/GenBank/DDBJ databases">
        <title>Rhodobacter algicola sp. nov., isolated from microalga culture.</title>
        <authorList>
            <person name="Park C.-Y."/>
        </authorList>
    </citation>
    <scope>NUCLEOTIDE SEQUENCE [LARGE SCALE GENOMIC DNA]</scope>
    <source>
        <strain evidence="1 2">ETT8</strain>
    </source>
</reference>
<organism evidence="1 2">
    <name type="scientific">Pseudotabrizicola algicola</name>
    <dbReference type="NCBI Taxonomy" id="2709381"/>
    <lineage>
        <taxon>Bacteria</taxon>
        <taxon>Pseudomonadati</taxon>
        <taxon>Pseudomonadota</taxon>
        <taxon>Alphaproteobacteria</taxon>
        <taxon>Rhodobacterales</taxon>
        <taxon>Paracoccaceae</taxon>
        <taxon>Pseudotabrizicola</taxon>
    </lineage>
</organism>
<dbReference type="InterPro" id="IPR013078">
    <property type="entry name" value="His_Pase_superF_clade-1"/>
</dbReference>
<evidence type="ECO:0000313" key="1">
    <source>
        <dbReference type="EMBL" id="NEX45162.1"/>
    </source>
</evidence>
<keyword evidence="2" id="KW-1185">Reference proteome</keyword>
<evidence type="ECO:0000313" key="2">
    <source>
        <dbReference type="Proteomes" id="UP000481421"/>
    </source>
</evidence>